<dbReference type="InterPro" id="IPR037027">
    <property type="entry name" value="YqgF/RNaseH-like_dom_sf"/>
</dbReference>
<dbReference type="PANTHER" id="PTHR10724:SF10">
    <property type="entry name" value="S1 RNA-BINDING DOMAIN-CONTAINING PROTEIN 1"/>
    <property type="match status" value="1"/>
</dbReference>
<gene>
    <name evidence="3" type="ORF">EFY79_08675</name>
</gene>
<dbReference type="InterPro" id="IPR006641">
    <property type="entry name" value="YqgF/RNaseH-like_dom"/>
</dbReference>
<dbReference type="Pfam" id="PF16921">
    <property type="entry name" value="Tex_YqgF"/>
    <property type="match status" value="1"/>
</dbReference>
<dbReference type="Proteomes" id="UP000267223">
    <property type="component" value="Unassembled WGS sequence"/>
</dbReference>
<dbReference type="FunFam" id="3.30.420.140:FF:000001">
    <property type="entry name" value="RNA-binding transcriptional accessory protein"/>
    <property type="match status" value="1"/>
</dbReference>
<evidence type="ECO:0000313" key="4">
    <source>
        <dbReference type="Proteomes" id="UP000267223"/>
    </source>
</evidence>
<dbReference type="SMART" id="SM00316">
    <property type="entry name" value="S1"/>
    <property type="match status" value="1"/>
</dbReference>
<dbReference type="Pfam" id="PF12836">
    <property type="entry name" value="HHH_3"/>
    <property type="match status" value="1"/>
</dbReference>
<dbReference type="GO" id="GO:0006139">
    <property type="term" value="P:nucleobase-containing compound metabolic process"/>
    <property type="evidence" value="ECO:0007669"/>
    <property type="project" value="InterPro"/>
</dbReference>
<dbReference type="Gene3D" id="1.10.3500.10">
    <property type="entry name" value="Tex N-terminal region-like"/>
    <property type="match status" value="1"/>
</dbReference>
<dbReference type="GO" id="GO:0005737">
    <property type="term" value="C:cytoplasm"/>
    <property type="evidence" value="ECO:0007669"/>
    <property type="project" value="UniProtKB-ARBA"/>
</dbReference>
<dbReference type="SMART" id="SM00732">
    <property type="entry name" value="YqgFc"/>
    <property type="match status" value="1"/>
</dbReference>
<dbReference type="InterPro" id="IPR041692">
    <property type="entry name" value="HHH_9"/>
</dbReference>
<accession>A0A3M9NJG4</accession>
<dbReference type="SUPFAM" id="SSF50249">
    <property type="entry name" value="Nucleic acid-binding proteins"/>
    <property type="match status" value="1"/>
</dbReference>
<dbReference type="CDD" id="cd05685">
    <property type="entry name" value="S1_Tex"/>
    <property type="match status" value="1"/>
</dbReference>
<dbReference type="InterPro" id="IPR012337">
    <property type="entry name" value="RNaseH-like_sf"/>
</dbReference>
<protein>
    <submittedName>
        <fullName evidence="3">RNA-binding transcriptional accessory protein</fullName>
    </submittedName>
</protein>
<dbReference type="InterPro" id="IPR003029">
    <property type="entry name" value="S1_domain"/>
</dbReference>
<dbReference type="FunFam" id="2.40.50.140:FF:000051">
    <property type="entry name" value="RNA-binding transcriptional accessory protein"/>
    <property type="match status" value="1"/>
</dbReference>
<feature type="region of interest" description="Disordered" evidence="1">
    <location>
        <begin position="703"/>
        <end position="737"/>
    </location>
</feature>
<dbReference type="InterPro" id="IPR012340">
    <property type="entry name" value="NA-bd_OB-fold"/>
</dbReference>
<dbReference type="InterPro" id="IPR018974">
    <property type="entry name" value="Tex-like_N"/>
</dbReference>
<dbReference type="Gene3D" id="1.10.150.310">
    <property type="entry name" value="Tex RuvX-like domain-like"/>
    <property type="match status" value="1"/>
</dbReference>
<sequence length="752" mass="84593">MKNYTAPVAAKLAIPEKQVIVVLDLLSEGATIPFIARYRKDKTGALDEVQIQKIQEEAKFQQEFADRKLFIEKTISEQGKMTDFLQGKINEATTLNELEDIYLPYKPKRKTKAQTARENGLEPLALLLLEQKIIIAETVAQSYLNEKITDVEMALQGARDIIAEIINEDVELRAKMRKLFEQTATIQSKILTDKQEAGIKYKDYFDFYEPINKIPSHRILAIMRGFSEGFLKMAIAPEEELAFAKIEEQYIKTDNESSQQIKKAIKDAYRRLLQPSLESEFRLALKTKADEEAISVFAENLRQLLLSSPLGSKKILAIDPGYRTGCKVVVLDEKGELQKTAVIFVHEKNYKIDEAKHTIENFVKEFSVEAFAIGDGTAGRETEQFIKGLNTALPVFLVNEDGASIYSASEIGREEFPDHDITVRGAVSIGRRLMDPLAELVKIDPKSIGVGQYQHDVNQTRLKEKLDQTVVSCVNAVGVNLNTASKYLLSYVSGLGPSIAENIVNYRKEKGRFTNRQQLKQVSRLGEKAYEQCAGFLRIKNGENPLDESGVHPESYTIVEQMARDAGVEIKEIIGNEKMVKQVDSRSYINENVGLHTIDDILKELKKPGIDPREEAQAFEFANIYSIEDVKEGMIVPGQVTNLTRFGAFIDIGVKQDGLVHVSEIAHKYISDPAEVLKLNDKVLVKVTEVDLARKRIALSIKQTQQASDKRQHKQRDQRNGVSKSSHQQKVSVSESASIEDAINVLRKKFGK</sequence>
<dbReference type="InterPro" id="IPR055179">
    <property type="entry name" value="Tex-like_central_region"/>
</dbReference>
<dbReference type="Gene3D" id="1.10.10.650">
    <property type="entry name" value="RuvA domain 2-like"/>
    <property type="match status" value="1"/>
</dbReference>
<comment type="caution">
    <text evidence="3">The sequence shown here is derived from an EMBL/GenBank/DDBJ whole genome shotgun (WGS) entry which is preliminary data.</text>
</comment>
<feature type="compositionally biased region" description="Low complexity" evidence="1">
    <location>
        <begin position="722"/>
        <end position="736"/>
    </location>
</feature>
<dbReference type="InterPro" id="IPR050437">
    <property type="entry name" value="Ribos_protein_bS1-like"/>
</dbReference>
<dbReference type="InterPro" id="IPR023323">
    <property type="entry name" value="Tex-like_dom_sf"/>
</dbReference>
<feature type="domain" description="S1 motif" evidence="2">
    <location>
        <begin position="633"/>
        <end position="702"/>
    </location>
</feature>
<dbReference type="InterPro" id="IPR032639">
    <property type="entry name" value="Tex_YqgF"/>
</dbReference>
<dbReference type="PROSITE" id="PS50126">
    <property type="entry name" value="S1"/>
    <property type="match status" value="1"/>
</dbReference>
<dbReference type="Pfam" id="PF17674">
    <property type="entry name" value="HHH_9"/>
    <property type="match status" value="1"/>
</dbReference>
<dbReference type="GO" id="GO:0003735">
    <property type="term" value="F:structural constituent of ribosome"/>
    <property type="evidence" value="ECO:0007669"/>
    <property type="project" value="TreeGrafter"/>
</dbReference>
<dbReference type="InterPro" id="IPR023319">
    <property type="entry name" value="Tex-like_HTH_dom_sf"/>
</dbReference>
<dbReference type="RefSeq" id="WP_123120299.1">
    <property type="nucleotide sequence ID" value="NZ_RJJR01000005.1"/>
</dbReference>
<reference evidence="3 4" key="1">
    <citation type="submission" date="2018-11" db="EMBL/GenBank/DDBJ databases">
        <title>Draft genome sequence of Ferruginibacter sp. BO-59.</title>
        <authorList>
            <person name="Im W.T."/>
        </authorList>
    </citation>
    <scope>NUCLEOTIDE SEQUENCE [LARGE SCALE GENOMIC DNA]</scope>
    <source>
        <strain evidence="3 4">BO-59</strain>
    </source>
</reference>
<proteinExistence type="predicted"/>
<organism evidence="3 4">
    <name type="scientific">Hanamia caeni</name>
    <dbReference type="NCBI Taxonomy" id="2294116"/>
    <lineage>
        <taxon>Bacteria</taxon>
        <taxon>Pseudomonadati</taxon>
        <taxon>Bacteroidota</taxon>
        <taxon>Chitinophagia</taxon>
        <taxon>Chitinophagales</taxon>
        <taxon>Chitinophagaceae</taxon>
        <taxon>Hanamia</taxon>
    </lineage>
</organism>
<dbReference type="PANTHER" id="PTHR10724">
    <property type="entry name" value="30S RIBOSOMAL PROTEIN S1"/>
    <property type="match status" value="1"/>
</dbReference>
<dbReference type="EMBL" id="RJJR01000005">
    <property type="protein sequence ID" value="RNI37457.1"/>
    <property type="molecule type" value="Genomic_DNA"/>
</dbReference>
<dbReference type="OrthoDB" id="9804714at2"/>
<dbReference type="Gene3D" id="3.30.420.140">
    <property type="entry name" value="YqgF/RNase H-like domain"/>
    <property type="match status" value="1"/>
</dbReference>
<dbReference type="InterPro" id="IPR044146">
    <property type="entry name" value="S1_Tex"/>
</dbReference>
<dbReference type="GO" id="GO:0006412">
    <property type="term" value="P:translation"/>
    <property type="evidence" value="ECO:0007669"/>
    <property type="project" value="TreeGrafter"/>
</dbReference>
<dbReference type="SUPFAM" id="SSF47781">
    <property type="entry name" value="RuvA domain 2-like"/>
    <property type="match status" value="2"/>
</dbReference>
<dbReference type="FunFam" id="1.10.150.310:FF:000001">
    <property type="entry name" value="RNA-binding transcriptional accessory protein"/>
    <property type="match status" value="1"/>
</dbReference>
<dbReference type="InterPro" id="IPR010994">
    <property type="entry name" value="RuvA_2-like"/>
</dbReference>
<dbReference type="Pfam" id="PF22706">
    <property type="entry name" value="Tex_central_region"/>
    <property type="match status" value="1"/>
</dbReference>
<dbReference type="Gene3D" id="2.40.50.140">
    <property type="entry name" value="Nucleic acid-binding proteins"/>
    <property type="match status" value="1"/>
</dbReference>
<dbReference type="SUPFAM" id="SSF53098">
    <property type="entry name" value="Ribonuclease H-like"/>
    <property type="match status" value="1"/>
</dbReference>
<evidence type="ECO:0000256" key="1">
    <source>
        <dbReference type="SAM" id="MobiDB-lite"/>
    </source>
</evidence>
<dbReference type="Pfam" id="PF00575">
    <property type="entry name" value="S1"/>
    <property type="match status" value="1"/>
</dbReference>
<dbReference type="AlphaFoldDB" id="A0A3M9NJG4"/>
<evidence type="ECO:0000259" key="2">
    <source>
        <dbReference type="PROSITE" id="PS50126"/>
    </source>
</evidence>
<dbReference type="GO" id="GO:0003729">
    <property type="term" value="F:mRNA binding"/>
    <property type="evidence" value="ECO:0007669"/>
    <property type="project" value="TreeGrafter"/>
</dbReference>
<name>A0A3M9NJG4_9BACT</name>
<evidence type="ECO:0000313" key="3">
    <source>
        <dbReference type="EMBL" id="RNI37457.1"/>
    </source>
</evidence>
<dbReference type="FunFam" id="1.10.10.650:FF:000001">
    <property type="entry name" value="S1 RNA-binding domain 1"/>
    <property type="match status" value="1"/>
</dbReference>
<keyword evidence="4" id="KW-1185">Reference proteome</keyword>
<dbReference type="SUPFAM" id="SSF158832">
    <property type="entry name" value="Tex N-terminal region-like"/>
    <property type="match status" value="1"/>
</dbReference>
<dbReference type="Pfam" id="PF09371">
    <property type="entry name" value="Tex_N"/>
    <property type="match status" value="1"/>
</dbReference>